<dbReference type="RefSeq" id="WP_115136561.1">
    <property type="nucleotide sequence ID" value="NZ_JAKIKT010000006.1"/>
</dbReference>
<dbReference type="Gene3D" id="3.40.50.150">
    <property type="entry name" value="Vaccinia Virus protein VP39"/>
    <property type="match status" value="1"/>
</dbReference>
<protein>
    <submittedName>
        <fullName evidence="1">Class I SAM-dependent methyltransferase</fullName>
    </submittedName>
</protein>
<comment type="caution">
    <text evidence="1">The sequence shown here is derived from an EMBL/GenBank/DDBJ whole genome shotgun (WGS) entry which is preliminary data.</text>
</comment>
<dbReference type="Proteomes" id="UP001202831">
    <property type="component" value="Unassembled WGS sequence"/>
</dbReference>
<gene>
    <name evidence="1" type="ORF">L2725_15055</name>
</gene>
<sequence>MPRCPLCQDSRPSLFYTDKKRGFFRCPNCQLVFADVHSQLPPQAQRQKYGKMNPARQKQLSQFIQQLIAQLAEFNGQPLSGLNYGGLLPEEVLVPLRSQGHSLSQYDPFLAPDHSVLRQTYDFVCSYRVFEHFSYPLREWGLLCKTLKIGGFLAINTRLLTDPDQFAKWHYKNNPAHVSFYSRHTFEYLAAHHGFKLLFAANDLILMQKAAESDITRTP</sequence>
<dbReference type="EMBL" id="JAKIKT010000006">
    <property type="protein sequence ID" value="MCL2915077.1"/>
    <property type="molecule type" value="Genomic_DNA"/>
</dbReference>
<evidence type="ECO:0000313" key="1">
    <source>
        <dbReference type="EMBL" id="MCL2915077.1"/>
    </source>
</evidence>
<reference evidence="1 2" key="1">
    <citation type="submission" date="2022-01" db="EMBL/GenBank/DDBJ databases">
        <title>Whole genome-based taxonomy of the Shewanellaceae.</title>
        <authorList>
            <person name="Martin-Rodriguez A.J."/>
        </authorList>
    </citation>
    <scope>NUCLEOTIDE SEQUENCE [LARGE SCALE GENOMIC DNA]</scope>
    <source>
        <strain evidence="1 2">DSM 21332</strain>
    </source>
</reference>
<dbReference type="InterPro" id="IPR029063">
    <property type="entry name" value="SAM-dependent_MTases_sf"/>
</dbReference>
<dbReference type="GO" id="GO:0032259">
    <property type="term" value="P:methylation"/>
    <property type="evidence" value="ECO:0007669"/>
    <property type="project" value="UniProtKB-KW"/>
</dbReference>
<accession>A0ABT0N9Q1</accession>
<keyword evidence="1" id="KW-0808">Transferase</keyword>
<dbReference type="SUPFAM" id="SSF53335">
    <property type="entry name" value="S-adenosyl-L-methionine-dependent methyltransferases"/>
    <property type="match status" value="1"/>
</dbReference>
<dbReference type="GO" id="GO:0008168">
    <property type="term" value="F:methyltransferase activity"/>
    <property type="evidence" value="ECO:0007669"/>
    <property type="project" value="UniProtKB-KW"/>
</dbReference>
<keyword evidence="1" id="KW-0489">Methyltransferase</keyword>
<dbReference type="Pfam" id="PF13489">
    <property type="entry name" value="Methyltransf_23"/>
    <property type="match status" value="1"/>
</dbReference>
<organism evidence="1 2">
    <name type="scientific">Shewanella corallii</name>
    <dbReference type="NCBI Taxonomy" id="560080"/>
    <lineage>
        <taxon>Bacteria</taxon>
        <taxon>Pseudomonadati</taxon>
        <taxon>Pseudomonadota</taxon>
        <taxon>Gammaproteobacteria</taxon>
        <taxon>Alteromonadales</taxon>
        <taxon>Shewanellaceae</taxon>
        <taxon>Shewanella</taxon>
    </lineage>
</organism>
<evidence type="ECO:0000313" key="2">
    <source>
        <dbReference type="Proteomes" id="UP001202831"/>
    </source>
</evidence>
<keyword evidence="2" id="KW-1185">Reference proteome</keyword>
<name>A0ABT0N9Q1_9GAMM</name>
<proteinExistence type="predicted"/>